<dbReference type="AlphaFoldDB" id="A0A5B7HYX4"/>
<gene>
    <name evidence="1" type="ORF">E2C01_068826</name>
</gene>
<organism evidence="1 2">
    <name type="scientific">Portunus trituberculatus</name>
    <name type="common">Swimming crab</name>
    <name type="synonym">Neptunus trituberculatus</name>
    <dbReference type="NCBI Taxonomy" id="210409"/>
    <lineage>
        <taxon>Eukaryota</taxon>
        <taxon>Metazoa</taxon>
        <taxon>Ecdysozoa</taxon>
        <taxon>Arthropoda</taxon>
        <taxon>Crustacea</taxon>
        <taxon>Multicrustacea</taxon>
        <taxon>Malacostraca</taxon>
        <taxon>Eumalacostraca</taxon>
        <taxon>Eucarida</taxon>
        <taxon>Decapoda</taxon>
        <taxon>Pleocyemata</taxon>
        <taxon>Brachyura</taxon>
        <taxon>Eubrachyura</taxon>
        <taxon>Portunoidea</taxon>
        <taxon>Portunidae</taxon>
        <taxon>Portuninae</taxon>
        <taxon>Portunus</taxon>
    </lineage>
</organism>
<evidence type="ECO:0000313" key="2">
    <source>
        <dbReference type="Proteomes" id="UP000324222"/>
    </source>
</evidence>
<evidence type="ECO:0000313" key="1">
    <source>
        <dbReference type="EMBL" id="MPC74467.1"/>
    </source>
</evidence>
<protein>
    <submittedName>
        <fullName evidence="1">Uncharacterized protein</fullName>
    </submittedName>
</protein>
<comment type="caution">
    <text evidence="1">The sequence shown here is derived from an EMBL/GenBank/DDBJ whole genome shotgun (WGS) entry which is preliminary data.</text>
</comment>
<sequence>MYPAIDEVMSCVTFCRYNMGQNNLRQCGGFPRSCAVASLPLSSRGCDGALSFLGNRVERQATCVHWATQYCYA</sequence>
<reference evidence="1 2" key="1">
    <citation type="submission" date="2019-05" db="EMBL/GenBank/DDBJ databases">
        <title>Another draft genome of Portunus trituberculatus and its Hox gene families provides insights of decapod evolution.</title>
        <authorList>
            <person name="Jeong J.-H."/>
            <person name="Song I."/>
            <person name="Kim S."/>
            <person name="Choi T."/>
            <person name="Kim D."/>
            <person name="Ryu S."/>
            <person name="Kim W."/>
        </authorList>
    </citation>
    <scope>NUCLEOTIDE SEQUENCE [LARGE SCALE GENOMIC DNA]</scope>
    <source>
        <tissue evidence="1">Muscle</tissue>
    </source>
</reference>
<dbReference type="Proteomes" id="UP000324222">
    <property type="component" value="Unassembled WGS sequence"/>
</dbReference>
<proteinExistence type="predicted"/>
<accession>A0A5B7HYX4</accession>
<keyword evidence="2" id="KW-1185">Reference proteome</keyword>
<name>A0A5B7HYX4_PORTR</name>
<dbReference type="EMBL" id="VSRR010038975">
    <property type="protein sequence ID" value="MPC74467.1"/>
    <property type="molecule type" value="Genomic_DNA"/>
</dbReference>